<feature type="active site" description="Proton donor; for dehydratase activity" evidence="9">
    <location>
        <position position="1646"/>
    </location>
</feature>
<dbReference type="InterPro" id="IPR049551">
    <property type="entry name" value="PKS_DH_C"/>
</dbReference>
<dbReference type="SMART" id="SM00826">
    <property type="entry name" value="PKS_DH"/>
    <property type="match status" value="1"/>
</dbReference>
<dbReference type="InterPro" id="IPR020841">
    <property type="entry name" value="PKS_Beta-ketoAc_synthase_dom"/>
</dbReference>
<dbReference type="InterPro" id="IPR056395">
    <property type="entry name" value="WH_AprA"/>
</dbReference>
<evidence type="ECO:0000256" key="10">
    <source>
        <dbReference type="SAM" id="MobiDB-lite"/>
    </source>
</evidence>
<dbReference type="PROSITE" id="PS52004">
    <property type="entry name" value="KS3_2"/>
    <property type="match status" value="1"/>
</dbReference>
<dbReference type="CDD" id="cd00833">
    <property type="entry name" value="PKS"/>
    <property type="match status" value="1"/>
</dbReference>
<dbReference type="InterPro" id="IPR029063">
    <property type="entry name" value="SAM-dependent_MTases_sf"/>
</dbReference>
<dbReference type="InterPro" id="IPR056394">
    <property type="entry name" value="AprA-like_N"/>
</dbReference>
<dbReference type="GO" id="GO:0006633">
    <property type="term" value="P:fatty acid biosynthetic process"/>
    <property type="evidence" value="ECO:0007669"/>
    <property type="project" value="TreeGrafter"/>
</dbReference>
<dbReference type="SUPFAM" id="SSF53901">
    <property type="entry name" value="Thiolase-like"/>
    <property type="match status" value="1"/>
</dbReference>
<dbReference type="InterPro" id="IPR016181">
    <property type="entry name" value="Acyl_CoA_acyltransferase"/>
</dbReference>
<dbReference type="InterPro" id="IPR020807">
    <property type="entry name" value="PKS_DH"/>
</dbReference>
<comment type="pathway">
    <text evidence="2">Antibiotic biosynthesis.</text>
</comment>
<protein>
    <submittedName>
        <fullName evidence="15">Beta-ketoacyl synthase</fullName>
    </submittedName>
</protein>
<evidence type="ECO:0000256" key="4">
    <source>
        <dbReference type="ARBA" id="ARBA00022490"/>
    </source>
</evidence>
<dbReference type="Pfam" id="PF23525">
    <property type="entry name" value="Methyltransf_36"/>
    <property type="match status" value="1"/>
</dbReference>
<dbReference type="Gene3D" id="1.10.1200.10">
    <property type="entry name" value="ACP-like"/>
    <property type="match status" value="1"/>
</dbReference>
<dbReference type="Pfam" id="PF22336">
    <property type="entry name" value="RhiE-like_linker"/>
    <property type="match status" value="1"/>
</dbReference>
<feature type="region of interest" description="C-terminal hotdog fold" evidence="9">
    <location>
        <begin position="1589"/>
        <end position="1707"/>
    </location>
</feature>
<dbReference type="PROSITE" id="PS51186">
    <property type="entry name" value="GNAT"/>
    <property type="match status" value="1"/>
</dbReference>
<feature type="domain" description="N-acetyltransferase" evidence="12">
    <location>
        <begin position="510"/>
        <end position="708"/>
    </location>
</feature>
<dbReference type="PROSITE" id="PS00012">
    <property type="entry name" value="PHOSPHOPANTETHEINE"/>
    <property type="match status" value="1"/>
</dbReference>
<dbReference type="GO" id="GO:0071770">
    <property type="term" value="P:DIM/DIP cell wall layer assembly"/>
    <property type="evidence" value="ECO:0007669"/>
    <property type="project" value="TreeGrafter"/>
</dbReference>
<dbReference type="InterPro" id="IPR014031">
    <property type="entry name" value="Ketoacyl_synth_C"/>
</dbReference>
<dbReference type="CDD" id="cd04301">
    <property type="entry name" value="NAT_SF"/>
    <property type="match status" value="1"/>
</dbReference>
<evidence type="ECO:0000256" key="7">
    <source>
        <dbReference type="ARBA" id="ARBA00022737"/>
    </source>
</evidence>
<dbReference type="EMBL" id="PUIQ01000103">
    <property type="protein sequence ID" value="PQP07836.1"/>
    <property type="molecule type" value="Genomic_DNA"/>
</dbReference>
<feature type="domain" description="Ketosynthase family 3 (KS3)" evidence="13">
    <location>
        <begin position="842"/>
        <end position="1258"/>
    </location>
</feature>
<dbReference type="SUPFAM" id="SSF55729">
    <property type="entry name" value="Acyl-CoA N-acyltransferases (Nat)"/>
    <property type="match status" value="1"/>
</dbReference>
<reference evidence="15 16" key="1">
    <citation type="submission" date="2018-02" db="EMBL/GenBank/DDBJ databases">
        <title>Draft genome sequencing of Burkholderia cepacia Y14-15.</title>
        <authorList>
            <person name="Zheng B.-X."/>
        </authorList>
    </citation>
    <scope>NUCLEOTIDE SEQUENCE [LARGE SCALE GENOMIC DNA]</scope>
    <source>
        <strain evidence="15 16">Y14-15</strain>
    </source>
</reference>
<dbReference type="InterPro" id="IPR042104">
    <property type="entry name" value="PKS_dehydratase_sf"/>
</dbReference>
<dbReference type="GO" id="GO:0005886">
    <property type="term" value="C:plasma membrane"/>
    <property type="evidence" value="ECO:0007669"/>
    <property type="project" value="TreeGrafter"/>
</dbReference>
<keyword evidence="4" id="KW-0963">Cytoplasm</keyword>
<dbReference type="GO" id="GO:0005737">
    <property type="term" value="C:cytoplasm"/>
    <property type="evidence" value="ECO:0007669"/>
    <property type="project" value="UniProtKB-SubCell"/>
</dbReference>
<dbReference type="InterPro" id="IPR054514">
    <property type="entry name" value="RhiE-like_linker"/>
</dbReference>
<dbReference type="InterPro" id="IPR029069">
    <property type="entry name" value="HotDog_dom_sf"/>
</dbReference>
<dbReference type="InterPro" id="IPR049900">
    <property type="entry name" value="PKS_mFAS_DH"/>
</dbReference>
<dbReference type="InterPro" id="IPR050091">
    <property type="entry name" value="PKS_NRPS_Biosynth_Enz"/>
</dbReference>
<dbReference type="InterPro" id="IPR049552">
    <property type="entry name" value="PKS_DH_N"/>
</dbReference>
<dbReference type="Pfam" id="PF14765">
    <property type="entry name" value="PS-DH"/>
    <property type="match status" value="1"/>
</dbReference>
<evidence type="ECO:0000259" key="12">
    <source>
        <dbReference type="PROSITE" id="PS51186"/>
    </source>
</evidence>
<evidence type="ECO:0000259" key="13">
    <source>
        <dbReference type="PROSITE" id="PS52004"/>
    </source>
</evidence>
<keyword evidence="7" id="KW-0677">Repeat</keyword>
<dbReference type="InterPro" id="IPR009081">
    <property type="entry name" value="PP-bd_ACP"/>
</dbReference>
<proteinExistence type="predicted"/>
<dbReference type="Pfam" id="PF02801">
    <property type="entry name" value="Ketoacyl-synt_C"/>
    <property type="match status" value="1"/>
</dbReference>
<dbReference type="Pfam" id="PF23526">
    <property type="entry name" value="AprA_N"/>
    <property type="match status" value="1"/>
</dbReference>
<dbReference type="SUPFAM" id="SSF46785">
    <property type="entry name" value="Winged helix' DNA-binding domain"/>
    <property type="match status" value="1"/>
</dbReference>
<dbReference type="InterPro" id="IPR020806">
    <property type="entry name" value="PKS_PP-bd"/>
</dbReference>
<keyword evidence="6" id="KW-0808">Transferase</keyword>
<dbReference type="SMART" id="SM00825">
    <property type="entry name" value="PKS_KS"/>
    <property type="match status" value="1"/>
</dbReference>
<organism evidence="15 16">
    <name type="scientific">Burkholderia cepacia</name>
    <name type="common">Pseudomonas cepacia</name>
    <dbReference type="NCBI Taxonomy" id="292"/>
    <lineage>
        <taxon>Bacteria</taxon>
        <taxon>Pseudomonadati</taxon>
        <taxon>Pseudomonadota</taxon>
        <taxon>Betaproteobacteria</taxon>
        <taxon>Burkholderiales</taxon>
        <taxon>Burkholderiaceae</taxon>
        <taxon>Burkholderia</taxon>
        <taxon>Burkholderia cepacia complex</taxon>
    </lineage>
</organism>
<feature type="domain" description="PKS/mFAS DH" evidence="14">
    <location>
        <begin position="1450"/>
        <end position="1707"/>
    </location>
</feature>
<sequence length="1707" mass="185566">MLDLINSLADGFVAVPVIDACRRRELFRILEARPSGLTINELVKATGANEGHLRVAVRLLVELGWMTQTRDDECVLLPMAHVVCQIPDNARELIQLVMQDVFREPSGQTLCAWLERAASGWDGADAQVSGLLDGALLAPLLVDIHRLGGAVVLEGEAQLAMSGTCQTALRRYFETRGWAGADSSRFRLNGAGQYLVSSGAALSVAVSYQTMLARIETLLFGEAGSVFERGATGHERHLDRPLNVTGSGAQHQIYFEAFEVLMVDLFDRDPLETQPRYIADMGCGDGSLLRRVYEAVLTRTRRGQHLARYPLHLIGVDFNEQALETAARTLEGTPHFLVTGDIGDPEGLIATLQSNGIPDPEHILHIRSFLDHDRNGRVPTLDAAVADKRRLPLSGVYVDRQGASIEPAAALQSLVEHLARWKAVVSRYGLAVLEVHCLNPGAVRQHGVRTGALHFDAYHAFSGQHLFEAQVFLMAAAEAGLFPERAAAQCFPRGAPFTRITLNRFVARRYRLRHPLERDVPRLRELELACWSAGLAVPESELRRRIDVFPQGQFVLEQDGQIVAALYSQRVTALDQLRCLPFAEFARIHDPAGAVGHLLGICVAPDHQGQGLADELIDFVLVYLACCEGIETVAGVTRCHDYDPHQPSAVPMDEYIRLRDPAGQPVEPMLRFHESHGATLHEVVTGFRPEDAANDGAGVLIEYAQFRLAIEPKESPPPVAHVAMSGALIGIVQEVVVQVLGKARAQVYGPRIPLMEMGLSSLELLELRHRLGERIGQTLEATFFFQYGTPSAIIDYLQTQDLKIDEPMRGAIFPASEGEEKRELNPGAPKPGHEVKQAAANPEGIAIIGVGCRFPGGAVNPERFWEVLRDGRDTIGTRMTAEAGRLGGAAPERLGGFLTDIDWFDAAFFRISPREAEFIDPQQRLLLEVVWEALEQAGIAPGQLAGSRTGVFVGVMGHDYELLLRHQLGDHDADPHFATGNAASIAAGRIAYYFDWHGPTLTVDTACSSSLVATHLACESLRSGECDVAIAGGVNLLLDDRTFVAFSRAGMLAPDGRCKTFDAAANGYGRGEGGGVLILKRLADAERDHDSIWAVIRGSAINQDGASAGLTAPNQTAQQAVIDAAVRRSGIFPHEVRYLEAHGTGTSLGDPIEIQAAAAALGRGRNPDQPLWVGSVKTNVGHLEAAAGIAGLIKILLSMRYGVIPKHLHVTTLNPQVDWSKLPVRVAREARPWPAGRKVAGVSSFGFSGTNAHVVLEEYGVESEDSPIEVAEERPVLVVLSARSEERLKAQVEQLQTYLDVHEVNLTELAYTLQMGRDAMAVRLALEVTSLEELAGKLGQFVAGNEAIEHLWHGKVRQHRDDLFSLFAHDEEAGRTIGQAISQWIARGKLNKLAKLWVQGLEVEWSQLYGESKPKRISLPTYPFAKERYWVPEGSEQKPTRAGISQAQLHPLVHRNSSTLDEQRYSTMLTGDEWFVRDHVLVGQPVVPGVVQLEWARAAVALASGLPADQVVVLQDVTWLRPLTVSAPLEVHIGLMMEDDGRVGYEIYSNQADGSGGDEAVVYSQGWAQVDAGDEAPRIDLAGLRALCERTVPGAECYARFAQLGLVCGPSLRVLNVLQVGDGLAIGALRRPIAQDGYGLPPALLDGALQASVGVATEDAGLGLPFAVQEVKQWGTVPDEVWAVVRPSTQDSVAVRKFDIDLADGEG</sequence>
<dbReference type="InterPro" id="IPR016039">
    <property type="entry name" value="Thiolase-like"/>
</dbReference>
<dbReference type="PANTHER" id="PTHR43775">
    <property type="entry name" value="FATTY ACID SYNTHASE"/>
    <property type="match status" value="1"/>
</dbReference>
<dbReference type="InterPro" id="IPR036390">
    <property type="entry name" value="WH_DNA-bd_sf"/>
</dbReference>
<dbReference type="GO" id="GO:0031177">
    <property type="term" value="F:phosphopantetheine binding"/>
    <property type="evidence" value="ECO:0007669"/>
    <property type="project" value="InterPro"/>
</dbReference>
<dbReference type="FunFam" id="3.40.47.10:FF:000019">
    <property type="entry name" value="Polyketide synthase type I"/>
    <property type="match status" value="1"/>
</dbReference>
<feature type="non-terminal residue" evidence="15">
    <location>
        <position position="1707"/>
    </location>
</feature>
<dbReference type="Proteomes" id="UP000238206">
    <property type="component" value="Unassembled WGS sequence"/>
</dbReference>
<evidence type="ECO:0000256" key="2">
    <source>
        <dbReference type="ARBA" id="ARBA00004792"/>
    </source>
</evidence>
<feature type="active site" description="Proton acceptor; for dehydratase activity" evidence="9">
    <location>
        <position position="1479"/>
    </location>
</feature>
<evidence type="ECO:0000256" key="9">
    <source>
        <dbReference type="PROSITE-ProRule" id="PRU01363"/>
    </source>
</evidence>
<evidence type="ECO:0000256" key="5">
    <source>
        <dbReference type="ARBA" id="ARBA00022553"/>
    </source>
</evidence>
<feature type="region of interest" description="Disordered" evidence="10">
    <location>
        <begin position="816"/>
        <end position="835"/>
    </location>
</feature>
<gene>
    <name evidence="15" type="ORF">C5615_37245</name>
</gene>
<dbReference type="Pfam" id="PF00109">
    <property type="entry name" value="ketoacyl-synt"/>
    <property type="match status" value="1"/>
</dbReference>
<dbReference type="SUPFAM" id="SSF47336">
    <property type="entry name" value="ACP-like"/>
    <property type="match status" value="1"/>
</dbReference>
<dbReference type="GO" id="GO:0004312">
    <property type="term" value="F:fatty acid synthase activity"/>
    <property type="evidence" value="ECO:0007669"/>
    <property type="project" value="TreeGrafter"/>
</dbReference>
<dbReference type="InterPro" id="IPR006162">
    <property type="entry name" value="Ppantetheine_attach_site"/>
</dbReference>
<feature type="region of interest" description="N-terminal hotdog fold" evidence="9">
    <location>
        <begin position="1450"/>
        <end position="1575"/>
    </location>
</feature>
<dbReference type="Gene3D" id="1.10.10.10">
    <property type="entry name" value="Winged helix-like DNA-binding domain superfamily/Winged helix DNA-binding domain"/>
    <property type="match status" value="1"/>
</dbReference>
<comment type="function">
    <text evidence="8">Involved in production of the polyketide antibiotic thailandamide.</text>
</comment>
<evidence type="ECO:0000313" key="15">
    <source>
        <dbReference type="EMBL" id="PQP07836.1"/>
    </source>
</evidence>
<dbReference type="Gene3D" id="3.10.129.110">
    <property type="entry name" value="Polyketide synthase dehydratase"/>
    <property type="match status" value="1"/>
</dbReference>
<keyword evidence="5" id="KW-0597">Phosphoprotein</keyword>
<evidence type="ECO:0000259" key="14">
    <source>
        <dbReference type="PROSITE" id="PS52019"/>
    </source>
</evidence>
<dbReference type="SMART" id="SM00823">
    <property type="entry name" value="PKS_PP"/>
    <property type="match status" value="1"/>
</dbReference>
<dbReference type="Gene3D" id="3.40.47.10">
    <property type="match status" value="1"/>
</dbReference>
<dbReference type="SUPFAM" id="SSF53335">
    <property type="entry name" value="S-adenosyl-L-methionine-dependent methyltransferases"/>
    <property type="match status" value="1"/>
</dbReference>
<comment type="caution">
    <text evidence="15">The sequence shown here is derived from an EMBL/GenBank/DDBJ whole genome shotgun (WGS) entry which is preliminary data.</text>
</comment>
<keyword evidence="3" id="KW-0596">Phosphopantetheine</keyword>
<accession>A0A2S8HZ25</accession>
<dbReference type="PROSITE" id="PS50075">
    <property type="entry name" value="CARRIER"/>
    <property type="match status" value="1"/>
</dbReference>
<dbReference type="PROSITE" id="PS52019">
    <property type="entry name" value="PKS_MFAS_DH"/>
    <property type="match status" value="1"/>
</dbReference>
<dbReference type="InterPro" id="IPR036736">
    <property type="entry name" value="ACP-like_sf"/>
</dbReference>
<evidence type="ECO:0000256" key="1">
    <source>
        <dbReference type="ARBA" id="ARBA00004496"/>
    </source>
</evidence>
<dbReference type="InterPro" id="IPR000182">
    <property type="entry name" value="GNAT_dom"/>
</dbReference>
<evidence type="ECO:0000256" key="3">
    <source>
        <dbReference type="ARBA" id="ARBA00022450"/>
    </source>
</evidence>
<dbReference type="Pfam" id="PF21089">
    <property type="entry name" value="PKS_DH_N"/>
    <property type="match status" value="1"/>
</dbReference>
<dbReference type="Gene3D" id="3.30.70.3290">
    <property type="match status" value="1"/>
</dbReference>
<dbReference type="Gene3D" id="3.40.630.30">
    <property type="match status" value="1"/>
</dbReference>
<feature type="domain" description="Carrier" evidence="11">
    <location>
        <begin position="726"/>
        <end position="801"/>
    </location>
</feature>
<dbReference type="InterPro" id="IPR036388">
    <property type="entry name" value="WH-like_DNA-bd_sf"/>
</dbReference>
<name>A0A2S8HZ25_BURCE</name>
<dbReference type="PANTHER" id="PTHR43775:SF37">
    <property type="entry name" value="SI:DKEY-61P9.11"/>
    <property type="match status" value="1"/>
</dbReference>
<evidence type="ECO:0000256" key="8">
    <source>
        <dbReference type="ARBA" id="ARBA00054155"/>
    </source>
</evidence>
<evidence type="ECO:0000256" key="6">
    <source>
        <dbReference type="ARBA" id="ARBA00022679"/>
    </source>
</evidence>
<dbReference type="Pfam" id="PF00583">
    <property type="entry name" value="Acetyltransf_1"/>
    <property type="match status" value="1"/>
</dbReference>
<dbReference type="Pfam" id="PF23589">
    <property type="entry name" value="WHD_AprA"/>
    <property type="match status" value="1"/>
</dbReference>
<dbReference type="InterPro" id="IPR056393">
    <property type="entry name" value="AprA-like_MT2"/>
</dbReference>
<dbReference type="Pfam" id="PF00550">
    <property type="entry name" value="PP-binding"/>
    <property type="match status" value="1"/>
</dbReference>
<dbReference type="SUPFAM" id="SSF54637">
    <property type="entry name" value="Thioesterase/thiol ester dehydrase-isomerase"/>
    <property type="match status" value="1"/>
</dbReference>
<comment type="subcellular location">
    <subcellularLocation>
        <location evidence="1">Cytoplasm</location>
    </subcellularLocation>
</comment>
<dbReference type="RefSeq" id="WP_105393822.1">
    <property type="nucleotide sequence ID" value="NZ_PUIQ01000103.1"/>
</dbReference>
<evidence type="ECO:0000259" key="11">
    <source>
        <dbReference type="PROSITE" id="PS50075"/>
    </source>
</evidence>
<evidence type="ECO:0000313" key="16">
    <source>
        <dbReference type="Proteomes" id="UP000238206"/>
    </source>
</evidence>
<dbReference type="InterPro" id="IPR014030">
    <property type="entry name" value="Ketoacyl_synth_N"/>
</dbReference>